<comment type="caution">
    <text evidence="2">The sequence shown here is derived from an EMBL/GenBank/DDBJ whole genome shotgun (WGS) entry which is preliminary data.</text>
</comment>
<organism evidence="2 3">
    <name type="scientific">Rotaria magnacalcarata</name>
    <dbReference type="NCBI Taxonomy" id="392030"/>
    <lineage>
        <taxon>Eukaryota</taxon>
        <taxon>Metazoa</taxon>
        <taxon>Spiralia</taxon>
        <taxon>Gnathifera</taxon>
        <taxon>Rotifera</taxon>
        <taxon>Eurotatoria</taxon>
        <taxon>Bdelloidea</taxon>
        <taxon>Philodinida</taxon>
        <taxon>Philodinidae</taxon>
        <taxon>Rotaria</taxon>
    </lineage>
</organism>
<dbReference type="GO" id="GO:1990247">
    <property type="term" value="F:N6-methyladenosine-containing RNA reader activity"/>
    <property type="evidence" value="ECO:0007669"/>
    <property type="project" value="TreeGrafter"/>
</dbReference>
<evidence type="ECO:0000313" key="3">
    <source>
        <dbReference type="Proteomes" id="UP000681967"/>
    </source>
</evidence>
<dbReference type="InterPro" id="IPR007275">
    <property type="entry name" value="YTH_domain"/>
</dbReference>
<dbReference type="GO" id="GO:0000398">
    <property type="term" value="P:mRNA splicing, via spliceosome"/>
    <property type="evidence" value="ECO:0007669"/>
    <property type="project" value="TreeGrafter"/>
</dbReference>
<dbReference type="GO" id="GO:0000381">
    <property type="term" value="P:regulation of alternative mRNA splicing, via spliceosome"/>
    <property type="evidence" value="ECO:0007669"/>
    <property type="project" value="TreeGrafter"/>
</dbReference>
<accession>A0A8S3FNT0</accession>
<evidence type="ECO:0000259" key="1">
    <source>
        <dbReference type="PROSITE" id="PS50882"/>
    </source>
</evidence>
<dbReference type="PANTHER" id="PTHR12357">
    <property type="entry name" value="YTH YT521-B HOMOLOGY DOMAIN-CONTAINING"/>
    <property type="match status" value="1"/>
</dbReference>
<gene>
    <name evidence="2" type="ORF">BYL167_LOCUS68600</name>
</gene>
<dbReference type="Proteomes" id="UP000681967">
    <property type="component" value="Unassembled WGS sequence"/>
</dbReference>
<dbReference type="EMBL" id="CAJOBH010248222">
    <property type="protein sequence ID" value="CAF5131527.1"/>
    <property type="molecule type" value="Genomic_DNA"/>
</dbReference>
<dbReference type="CDD" id="cd21134">
    <property type="entry name" value="YTH"/>
    <property type="match status" value="1"/>
</dbReference>
<sequence length="131" mass="14973">SSETATLRHIFSDAVYFLIKSGNDENISLAKSKGVWSTPPANEQKLNRAFRDHRNVILIFSVAESKAFQGFARMSCEARHDSQPVHWILPPGMSNRAFSGVIYIDWITWYAIIYFSSLKKENIFNGLQNFI</sequence>
<protein>
    <recommendedName>
        <fullName evidence="1">YTH domain-containing protein</fullName>
    </recommendedName>
</protein>
<feature type="non-terminal residue" evidence="2">
    <location>
        <position position="1"/>
    </location>
</feature>
<proteinExistence type="predicted"/>
<dbReference type="InterPro" id="IPR045168">
    <property type="entry name" value="YTH_prot"/>
</dbReference>
<dbReference type="GO" id="GO:0003729">
    <property type="term" value="F:mRNA binding"/>
    <property type="evidence" value="ECO:0007669"/>
    <property type="project" value="TreeGrafter"/>
</dbReference>
<reference evidence="2" key="1">
    <citation type="submission" date="2021-02" db="EMBL/GenBank/DDBJ databases">
        <authorList>
            <person name="Nowell W R."/>
        </authorList>
    </citation>
    <scope>NUCLEOTIDE SEQUENCE</scope>
</reference>
<feature type="domain" description="YTH" evidence="1">
    <location>
        <begin position="14"/>
        <end position="131"/>
    </location>
</feature>
<dbReference type="PROSITE" id="PS50882">
    <property type="entry name" value="YTH"/>
    <property type="match status" value="1"/>
</dbReference>
<dbReference type="PANTHER" id="PTHR12357:SF3">
    <property type="entry name" value="YTH DOMAIN-CONTAINING PROTEIN 1"/>
    <property type="match status" value="1"/>
</dbReference>
<evidence type="ECO:0000313" key="2">
    <source>
        <dbReference type="EMBL" id="CAF5131527.1"/>
    </source>
</evidence>
<dbReference type="GO" id="GO:0005654">
    <property type="term" value="C:nucleoplasm"/>
    <property type="evidence" value="ECO:0007669"/>
    <property type="project" value="TreeGrafter"/>
</dbReference>
<dbReference type="Gene3D" id="3.10.590.10">
    <property type="entry name" value="ph1033 like domains"/>
    <property type="match status" value="1"/>
</dbReference>
<dbReference type="AlphaFoldDB" id="A0A8S3FNT0"/>
<name>A0A8S3FNT0_9BILA</name>
<dbReference type="Pfam" id="PF04146">
    <property type="entry name" value="YTH"/>
    <property type="match status" value="1"/>
</dbReference>